<dbReference type="SUPFAM" id="SSF53807">
    <property type="entry name" value="Helical backbone' metal receptor"/>
    <property type="match status" value="1"/>
</dbReference>
<evidence type="ECO:0000313" key="2">
    <source>
        <dbReference type="Proteomes" id="UP001232493"/>
    </source>
</evidence>
<sequence>MRNFIVAFILILTISAFSLNIVTSIKPLELIARELAPNSNIYNIYDNYDTFLNLKVESKDFKNADLMIVLNNEIIINSNINKVILSEGVLFYPYKENPFIWSDPLYSVVIAYKIEKKLENIDPQNASEYRDNLLNFTQKIIELSDEFSKSIKNKKISIIDINNLFTHFYERYGIDYKIYNDKITITSDKVLVANYNYKNTTYNNLKNKKVLVDIFASKYNNIINFYKSIIDNLLN</sequence>
<dbReference type="RefSeq" id="WP_280999017.1">
    <property type="nucleotide sequence ID" value="NZ_CP069362.1"/>
</dbReference>
<proteinExistence type="predicted"/>
<dbReference type="Pfam" id="PF01297">
    <property type="entry name" value="ZnuA"/>
    <property type="match status" value="1"/>
</dbReference>
<gene>
    <name evidence="1" type="ORF">JRV97_11500</name>
</gene>
<keyword evidence="2" id="KW-1185">Reference proteome</keyword>
<dbReference type="Proteomes" id="UP001232493">
    <property type="component" value="Chromosome"/>
</dbReference>
<reference evidence="1 2" key="1">
    <citation type="submission" date="2021-02" db="EMBL/GenBank/DDBJ databases">
        <title>Characterization of Marinitoga sp. nov. str. BP5-C20A.</title>
        <authorList>
            <person name="Erauso G."/>
            <person name="Postec A."/>
        </authorList>
    </citation>
    <scope>NUCLEOTIDE SEQUENCE [LARGE SCALE GENOMIC DNA]</scope>
    <source>
        <strain evidence="1 2">BP5-C20A</strain>
    </source>
</reference>
<name>A0ABY8PQS2_9BACT</name>
<accession>A0ABY8PQS2</accession>
<evidence type="ECO:0000313" key="1">
    <source>
        <dbReference type="EMBL" id="WGS64962.1"/>
    </source>
</evidence>
<protein>
    <submittedName>
        <fullName evidence="1">Zinc ABC transporter substrate-binding protein</fullName>
    </submittedName>
</protein>
<dbReference type="Gene3D" id="3.40.50.1980">
    <property type="entry name" value="Nitrogenase molybdenum iron protein domain"/>
    <property type="match status" value="1"/>
</dbReference>
<dbReference type="EMBL" id="CP069362">
    <property type="protein sequence ID" value="WGS64962.1"/>
    <property type="molecule type" value="Genomic_DNA"/>
</dbReference>
<organism evidence="1 2">
    <name type="scientific">Marinitoga aeolica</name>
    <dbReference type="NCBI Taxonomy" id="2809031"/>
    <lineage>
        <taxon>Bacteria</taxon>
        <taxon>Thermotogati</taxon>
        <taxon>Thermotogota</taxon>
        <taxon>Thermotogae</taxon>
        <taxon>Petrotogales</taxon>
        <taxon>Petrotogaceae</taxon>
        <taxon>Marinitoga</taxon>
    </lineage>
</organism>
<dbReference type="InterPro" id="IPR006127">
    <property type="entry name" value="ZnuA-like"/>
</dbReference>